<dbReference type="EMBL" id="LSMT01000060">
    <property type="protein sequence ID" value="PFX29803.1"/>
    <property type="molecule type" value="Genomic_DNA"/>
</dbReference>
<reference evidence="3" key="1">
    <citation type="journal article" date="2017" name="bioRxiv">
        <title>Comparative analysis of the genomes of Stylophora pistillata and Acropora digitifera provides evidence for extensive differences between species of corals.</title>
        <authorList>
            <person name="Voolstra C.R."/>
            <person name="Li Y."/>
            <person name="Liew Y.J."/>
            <person name="Baumgarten S."/>
            <person name="Zoccola D."/>
            <person name="Flot J.-F."/>
            <person name="Tambutte S."/>
            <person name="Allemand D."/>
            <person name="Aranda M."/>
        </authorList>
    </citation>
    <scope>NUCLEOTIDE SEQUENCE [LARGE SCALE GENOMIC DNA]</scope>
</reference>
<organism evidence="2 3">
    <name type="scientific">Stylophora pistillata</name>
    <name type="common">Smooth cauliflower coral</name>
    <dbReference type="NCBI Taxonomy" id="50429"/>
    <lineage>
        <taxon>Eukaryota</taxon>
        <taxon>Metazoa</taxon>
        <taxon>Cnidaria</taxon>
        <taxon>Anthozoa</taxon>
        <taxon>Hexacorallia</taxon>
        <taxon>Scleractinia</taxon>
        <taxon>Astrocoeniina</taxon>
        <taxon>Pocilloporidae</taxon>
        <taxon>Stylophora</taxon>
    </lineage>
</organism>
<dbReference type="Proteomes" id="UP000225706">
    <property type="component" value="Unassembled WGS sequence"/>
</dbReference>
<proteinExistence type="predicted"/>
<gene>
    <name evidence="2" type="primary">DD3-3</name>
    <name evidence="2" type="ORF">AWC38_SpisGene5422</name>
</gene>
<feature type="chain" id="PRO_5013287446" evidence="1">
    <location>
        <begin position="21"/>
        <end position="643"/>
    </location>
</feature>
<protein>
    <submittedName>
        <fullName evidence="2">Protein DD3-3</fullName>
    </submittedName>
</protein>
<feature type="signal peptide" evidence="1">
    <location>
        <begin position="1"/>
        <end position="20"/>
    </location>
</feature>
<evidence type="ECO:0000313" key="3">
    <source>
        <dbReference type="Proteomes" id="UP000225706"/>
    </source>
</evidence>
<accession>A0A2B4SL41</accession>
<name>A0A2B4SL41_STYPI</name>
<dbReference type="AlphaFoldDB" id="A0A2B4SL41"/>
<comment type="caution">
    <text evidence="2">The sequence shown here is derived from an EMBL/GenBank/DDBJ whole genome shotgun (WGS) entry which is preliminary data.</text>
</comment>
<evidence type="ECO:0000256" key="1">
    <source>
        <dbReference type="SAM" id="SignalP"/>
    </source>
</evidence>
<sequence>MKYCLIWGCIVAVLLEPSMSDVYLHVPHGSNNRLNGNQANVRNANRLFDSQNNGKAGYNVGDKQHNNPGENIPEIRQQPNEFYMSGCSDKAKTEIEVMWTNQHGTGPETDDMVESQIILQFMCQPYPREKMVSSNVNLEYEFHTIRNGQSSTGQVAFKDGASEARYINRGLGLHEPAQYYQAYHRRKRNPGLYTDDQKLRADKAIHTRQNPGGTRRGLEVPEERDYFPYWGPTPWKDIAIMVSDNKTEKLMRDYVNDKYYGFKYMCIMDTNKNGNPRCPPDNENRPSVRCVGPYITEEECKKHKGRWTKFITNYLEKTGGVLSTCHGEGNEKLSRGVPYEAHKISQGSDNPNQFVLLHEPPEVIYAPSTVVNHNGISSTGKFSSYKWKVPCFPTNITQRCVLRIRYNITSDDVPRGFNASNNGEVKNNPKTKAVNGETDLQLALNTAQVGRTFQDRSHVFILKARNKMEKEHQHRNIYYIFGMGKRGNIVQAYPAMEYRFFPERKTVTTEDVVCFVWSGSNNNPGGNAGQGQAGSDRTNVCWVKEGCSSLKPAACSTLPLEVVDHVDDFEDPEKLNLHLNTGCYNGDVKNLNAQLNNAPASCNPPCFRIKKPGKYCYMGTRNNNFSNRRHIGVIEVVSPTPSA</sequence>
<dbReference type="STRING" id="50429.A0A2B4SL41"/>
<dbReference type="OrthoDB" id="10279652at2759"/>
<keyword evidence="1" id="KW-0732">Signal</keyword>
<keyword evidence="3" id="KW-1185">Reference proteome</keyword>
<dbReference type="InterPro" id="IPR053320">
    <property type="entry name" value="Protein_DD3-3_O-glyco"/>
</dbReference>
<dbReference type="PANTHER" id="PTHR35170">
    <property type="entry name" value="PROTEIN DD3-3"/>
    <property type="match status" value="1"/>
</dbReference>
<evidence type="ECO:0000313" key="2">
    <source>
        <dbReference type="EMBL" id="PFX29803.1"/>
    </source>
</evidence>
<dbReference type="PANTHER" id="PTHR35170:SF2">
    <property type="entry name" value="PROTEIN DD3-3"/>
    <property type="match status" value="1"/>
</dbReference>